<protein>
    <submittedName>
        <fullName evidence="1">Four helix bundle protein</fullName>
    </submittedName>
</protein>
<reference evidence="1 2" key="1">
    <citation type="submission" date="2020-11" db="EMBL/GenBank/DDBJ databases">
        <title>Pedobacter endophytica, an endophytic bacteria isolated form Carex pumila.</title>
        <authorList>
            <person name="Peng Y."/>
            <person name="Jiang L."/>
            <person name="Lee J."/>
        </authorList>
    </citation>
    <scope>NUCLEOTIDE SEQUENCE [LARGE SCALE GENOMIC DNA]</scope>
    <source>
        <strain evidence="1 2">JBR3-12</strain>
    </source>
</reference>
<name>A0A7S9L1W6_9SPHI</name>
<dbReference type="KEGG" id="pex:IZT61_06855"/>
<dbReference type="AlphaFoldDB" id="A0A7S9L1W6"/>
<dbReference type="PANTHER" id="PTHR38471">
    <property type="entry name" value="FOUR HELIX BUNDLE PROTEIN"/>
    <property type="match status" value="1"/>
</dbReference>
<dbReference type="CDD" id="cd16377">
    <property type="entry name" value="23S_rRNA_IVP_like"/>
    <property type="match status" value="1"/>
</dbReference>
<dbReference type="RefSeq" id="WP_196100427.1">
    <property type="nucleotide sequence ID" value="NZ_CP064939.1"/>
</dbReference>
<dbReference type="PANTHER" id="PTHR38471:SF2">
    <property type="entry name" value="FOUR HELIX BUNDLE PROTEIN"/>
    <property type="match status" value="1"/>
</dbReference>
<dbReference type="Gene3D" id="1.20.1440.60">
    <property type="entry name" value="23S rRNA-intervening sequence"/>
    <property type="match status" value="1"/>
</dbReference>
<accession>A0A7S9L1W6</accession>
<organism evidence="1 2">
    <name type="scientific">Pedobacter endophyticus</name>
    <dbReference type="NCBI Taxonomy" id="2789740"/>
    <lineage>
        <taxon>Bacteria</taxon>
        <taxon>Pseudomonadati</taxon>
        <taxon>Bacteroidota</taxon>
        <taxon>Sphingobacteriia</taxon>
        <taxon>Sphingobacteriales</taxon>
        <taxon>Sphingobacteriaceae</taxon>
        <taxon>Pedobacter</taxon>
    </lineage>
</organism>
<evidence type="ECO:0000313" key="2">
    <source>
        <dbReference type="Proteomes" id="UP000594759"/>
    </source>
</evidence>
<dbReference type="Proteomes" id="UP000594759">
    <property type="component" value="Chromosome"/>
</dbReference>
<gene>
    <name evidence="1" type="ORF">IZT61_06855</name>
</gene>
<dbReference type="EMBL" id="CP064939">
    <property type="protein sequence ID" value="QPH40975.1"/>
    <property type="molecule type" value="Genomic_DNA"/>
</dbReference>
<dbReference type="InterPro" id="IPR036583">
    <property type="entry name" value="23S_rRNA_IVS_sf"/>
</dbReference>
<dbReference type="SUPFAM" id="SSF158446">
    <property type="entry name" value="IVS-encoded protein-like"/>
    <property type="match status" value="1"/>
</dbReference>
<keyword evidence="2" id="KW-1185">Reference proteome</keyword>
<dbReference type="NCBIfam" id="TIGR02436">
    <property type="entry name" value="four helix bundle protein"/>
    <property type="match status" value="1"/>
</dbReference>
<dbReference type="Pfam" id="PF05635">
    <property type="entry name" value="23S_rRNA_IVP"/>
    <property type="match status" value="1"/>
</dbReference>
<dbReference type="InterPro" id="IPR012657">
    <property type="entry name" value="23S_rRNA-intervening_sequence"/>
</dbReference>
<proteinExistence type="predicted"/>
<sequence length="121" mass="14058">MGAVNFKETILYKKAFEQAMRIFEMSKSFPREEKYSLTDQIRRSSKSVCANLAAAYRKKKYSAHFTSKLTDCDAENSETSVWVGFTLACEYIKQTQFDKLNALNNKVGRLMHHIINNPDRY</sequence>
<evidence type="ECO:0000313" key="1">
    <source>
        <dbReference type="EMBL" id="QPH40975.1"/>
    </source>
</evidence>